<evidence type="ECO:0008006" key="3">
    <source>
        <dbReference type="Google" id="ProtNLM"/>
    </source>
</evidence>
<accession>A0ABY4HKQ3</accession>
<sequence>MKKIFCITLISILFLSCSDKCLEGKHPVPATFFVEIIDETTNENVFENETFAESDIKITDVIGNEVPYNFIEGINTIQLYPKTTINANNIDVKITLNNQTTMLIKEVNLKYNVESKQEECYTSFSFTNILFPDNDSELVGGVFKVKI</sequence>
<keyword evidence="2" id="KW-1185">Reference proteome</keyword>
<gene>
    <name evidence="1" type="ORF">LXD69_12120</name>
</gene>
<name>A0ABY4HKQ3_9FLAO</name>
<dbReference type="EMBL" id="CP090145">
    <property type="protein sequence ID" value="UOX32782.1"/>
    <property type="molecule type" value="Genomic_DNA"/>
</dbReference>
<dbReference type="PROSITE" id="PS51257">
    <property type="entry name" value="PROKAR_LIPOPROTEIN"/>
    <property type="match status" value="1"/>
</dbReference>
<evidence type="ECO:0000313" key="1">
    <source>
        <dbReference type="EMBL" id="UOX32782.1"/>
    </source>
</evidence>
<proteinExistence type="predicted"/>
<reference evidence="1" key="1">
    <citation type="submission" date="2021-12" db="EMBL/GenBank/DDBJ databases">
        <authorList>
            <person name="Cha I.-T."/>
            <person name="Lee K.-E."/>
            <person name="Park S.-J."/>
        </authorList>
    </citation>
    <scope>NUCLEOTIDE SEQUENCE</scope>
    <source>
        <strain evidence="1">YSM-43</strain>
    </source>
</reference>
<dbReference type="RefSeq" id="WP_152640674.1">
    <property type="nucleotide sequence ID" value="NZ_CP090145.1"/>
</dbReference>
<dbReference type="Proteomes" id="UP000830454">
    <property type="component" value="Chromosome"/>
</dbReference>
<protein>
    <recommendedName>
        <fullName evidence="3">Lipoprotein</fullName>
    </recommendedName>
</protein>
<reference evidence="1" key="2">
    <citation type="submission" date="2022-04" db="EMBL/GenBank/DDBJ databases">
        <title>Complete Genome Sequence of Flavobacterium sediminilitoris YSM-43, Isolated from a Tidal Sediment.</title>
        <authorList>
            <person name="Lee P.A."/>
        </authorList>
    </citation>
    <scope>NUCLEOTIDE SEQUENCE</scope>
    <source>
        <strain evidence="1">YSM-43</strain>
    </source>
</reference>
<organism evidence="1 2">
    <name type="scientific">Flavobacterium sediminilitoris</name>
    <dbReference type="NCBI Taxonomy" id="2024526"/>
    <lineage>
        <taxon>Bacteria</taxon>
        <taxon>Pseudomonadati</taxon>
        <taxon>Bacteroidota</taxon>
        <taxon>Flavobacteriia</taxon>
        <taxon>Flavobacteriales</taxon>
        <taxon>Flavobacteriaceae</taxon>
        <taxon>Flavobacterium</taxon>
    </lineage>
</organism>
<evidence type="ECO:0000313" key="2">
    <source>
        <dbReference type="Proteomes" id="UP000830454"/>
    </source>
</evidence>